<protein>
    <recommendedName>
        <fullName evidence="5">Flagellar assembly factor FliW</fullName>
    </recommendedName>
</protein>
<dbReference type="OrthoDB" id="9801235at2"/>
<comment type="similarity">
    <text evidence="5">Belongs to the FliW family.</text>
</comment>
<dbReference type="HAMAP" id="MF_01185">
    <property type="entry name" value="FliW"/>
    <property type="match status" value="1"/>
</dbReference>
<dbReference type="InterPro" id="IPR003775">
    <property type="entry name" value="Flagellar_assembly_factor_FliW"/>
</dbReference>
<dbReference type="GO" id="GO:0005737">
    <property type="term" value="C:cytoplasm"/>
    <property type="evidence" value="ECO:0007669"/>
    <property type="project" value="UniProtKB-SubCell"/>
</dbReference>
<evidence type="ECO:0000256" key="3">
    <source>
        <dbReference type="ARBA" id="ARBA00022845"/>
    </source>
</evidence>
<keyword evidence="7" id="KW-1185">Reference proteome</keyword>
<evidence type="ECO:0000313" key="7">
    <source>
        <dbReference type="Proteomes" id="UP000184386"/>
    </source>
</evidence>
<dbReference type="Gene3D" id="2.30.290.10">
    <property type="entry name" value="BH3618-like"/>
    <property type="match status" value="1"/>
</dbReference>
<dbReference type="AlphaFoldDB" id="A0A1M7B5L6"/>
<comment type="function">
    <text evidence="5">Acts as an anti-CsrA protein, binds CsrA and prevents it from repressing translation of its target genes, one of which is flagellin. Binds to flagellin and participates in the assembly of the flagellum.</text>
</comment>
<dbReference type="RefSeq" id="WP_073279953.1">
    <property type="nucleotide sequence ID" value="NZ_FRAC01000035.1"/>
</dbReference>
<comment type="subcellular location">
    <subcellularLocation>
        <location evidence="5">Cytoplasm</location>
    </subcellularLocation>
</comment>
<sequence length="155" mass="17929">MLIQTKYFGQVDIEEEKIIVFPRGIMGFENYTSYTILYDIEETEEFSISWLQSTEEASLAIPVVNPLYIRQDYNPLVEDEVLKDLGEIKENNLVILLTMTVPSDVTKTSVNLKAPFIINADTRKGCQIIADNPDYEIKYNVYEHVKRIKRQKGES</sequence>
<keyword evidence="4 5" id="KW-0143">Chaperone</keyword>
<keyword evidence="1 5" id="KW-0963">Cytoplasm</keyword>
<dbReference type="STRING" id="1121322.SAMN02745136_05038"/>
<dbReference type="Proteomes" id="UP000184386">
    <property type="component" value="Unassembled WGS sequence"/>
</dbReference>
<proteinExistence type="inferred from homology"/>
<dbReference type="EMBL" id="FRAC01000035">
    <property type="protein sequence ID" value="SHL50308.1"/>
    <property type="molecule type" value="Genomic_DNA"/>
</dbReference>
<dbReference type="GO" id="GO:0044780">
    <property type="term" value="P:bacterial-type flagellum assembly"/>
    <property type="evidence" value="ECO:0007669"/>
    <property type="project" value="UniProtKB-UniRule"/>
</dbReference>
<reference evidence="6 7" key="1">
    <citation type="submission" date="2016-11" db="EMBL/GenBank/DDBJ databases">
        <authorList>
            <person name="Jaros S."/>
            <person name="Januszkiewicz K."/>
            <person name="Wedrychowicz H."/>
        </authorList>
    </citation>
    <scope>NUCLEOTIDE SEQUENCE [LARGE SCALE GENOMIC DNA]</scope>
    <source>
        <strain evidence="6 7">DSM 15929</strain>
    </source>
</reference>
<keyword evidence="6" id="KW-0282">Flagellum</keyword>
<evidence type="ECO:0000256" key="1">
    <source>
        <dbReference type="ARBA" id="ARBA00022490"/>
    </source>
</evidence>
<comment type="subunit">
    <text evidence="5">Interacts with translational regulator CsrA and flagellin(s).</text>
</comment>
<dbReference type="GO" id="GO:0006417">
    <property type="term" value="P:regulation of translation"/>
    <property type="evidence" value="ECO:0007669"/>
    <property type="project" value="UniProtKB-KW"/>
</dbReference>
<keyword evidence="2 5" id="KW-1005">Bacterial flagellum biogenesis</keyword>
<keyword evidence="6" id="KW-0969">Cilium</keyword>
<evidence type="ECO:0000256" key="5">
    <source>
        <dbReference type="HAMAP-Rule" id="MF_01185"/>
    </source>
</evidence>
<dbReference type="InterPro" id="IPR024046">
    <property type="entry name" value="Flagellar_assmbl_FliW_dom_sf"/>
</dbReference>
<dbReference type="Pfam" id="PF02623">
    <property type="entry name" value="FliW"/>
    <property type="match status" value="1"/>
</dbReference>
<name>A0A1M7B5L6_9FIRM</name>
<dbReference type="PANTHER" id="PTHR39190">
    <property type="entry name" value="FLAGELLAR ASSEMBLY FACTOR FLIW"/>
    <property type="match status" value="1"/>
</dbReference>
<evidence type="ECO:0000256" key="4">
    <source>
        <dbReference type="ARBA" id="ARBA00023186"/>
    </source>
</evidence>
<keyword evidence="3 5" id="KW-0810">Translation regulation</keyword>
<accession>A0A1M7B5L6</accession>
<dbReference type="SUPFAM" id="SSF141457">
    <property type="entry name" value="BH3618-like"/>
    <property type="match status" value="1"/>
</dbReference>
<keyword evidence="6" id="KW-0966">Cell projection</keyword>
<gene>
    <name evidence="5" type="primary">fliW</name>
    <name evidence="6" type="ORF">SAMN02745136_05038</name>
</gene>
<organism evidence="6 7">
    <name type="scientific">Anaerocolumna jejuensis DSM 15929</name>
    <dbReference type="NCBI Taxonomy" id="1121322"/>
    <lineage>
        <taxon>Bacteria</taxon>
        <taxon>Bacillati</taxon>
        <taxon>Bacillota</taxon>
        <taxon>Clostridia</taxon>
        <taxon>Lachnospirales</taxon>
        <taxon>Lachnospiraceae</taxon>
        <taxon>Anaerocolumna</taxon>
    </lineage>
</organism>
<dbReference type="PANTHER" id="PTHR39190:SF1">
    <property type="entry name" value="FLAGELLAR ASSEMBLY FACTOR FLIW"/>
    <property type="match status" value="1"/>
</dbReference>
<evidence type="ECO:0000313" key="6">
    <source>
        <dbReference type="EMBL" id="SHL50308.1"/>
    </source>
</evidence>
<evidence type="ECO:0000256" key="2">
    <source>
        <dbReference type="ARBA" id="ARBA00022795"/>
    </source>
</evidence>